<organism evidence="1 2">
    <name type="scientific">Candidatus Uhrbacteria bacterium GW2011_GWA2_52_8d</name>
    <dbReference type="NCBI Taxonomy" id="1618979"/>
    <lineage>
        <taxon>Bacteria</taxon>
        <taxon>Candidatus Uhriibacteriota</taxon>
    </lineage>
</organism>
<dbReference type="EMBL" id="LCRH01000045">
    <property type="protein sequence ID" value="KKW32014.1"/>
    <property type="molecule type" value="Genomic_DNA"/>
</dbReference>
<comment type="caution">
    <text evidence="1">The sequence shown here is derived from an EMBL/GenBank/DDBJ whole genome shotgun (WGS) entry which is preliminary data.</text>
</comment>
<name>A0A0G2AHH1_9BACT</name>
<evidence type="ECO:0000313" key="1">
    <source>
        <dbReference type="EMBL" id="KKW32014.1"/>
    </source>
</evidence>
<reference evidence="1 2" key="1">
    <citation type="journal article" date="2015" name="Nature">
        <title>rRNA introns, odd ribosomes, and small enigmatic genomes across a large radiation of phyla.</title>
        <authorList>
            <person name="Brown C.T."/>
            <person name="Hug L.A."/>
            <person name="Thomas B.C."/>
            <person name="Sharon I."/>
            <person name="Castelle C.J."/>
            <person name="Singh A."/>
            <person name="Wilkins M.J."/>
            <person name="Williams K.H."/>
            <person name="Banfield J.F."/>
        </authorList>
    </citation>
    <scope>NUCLEOTIDE SEQUENCE [LARGE SCALE GENOMIC DNA]</scope>
</reference>
<evidence type="ECO:0000313" key="2">
    <source>
        <dbReference type="Proteomes" id="UP000034054"/>
    </source>
</evidence>
<gene>
    <name evidence="1" type="ORF">UY76_C0045G0014</name>
</gene>
<protein>
    <submittedName>
        <fullName evidence="1">Uncharacterized protein</fullName>
    </submittedName>
</protein>
<accession>A0A0G2AHH1</accession>
<sequence>MECLGTIRVVVGVNAPSIVIKSPVLQRIGWGYAQRIHWKFLDDQIVLTKCDDPEAFLVPRQLKPLDPEADTIHEKRRKYAPDDDAQAYRLLFQEKMTWQDVALAIGAPVSSVRYMAKRHCRRTGRPWFRHHERGQREGYVSVCRDPDGAKLILIGAVTTSGWPLRLCVSVFQNKEGLVLVPLV</sequence>
<dbReference type="AlphaFoldDB" id="A0A0G2AHH1"/>
<dbReference type="Proteomes" id="UP000034054">
    <property type="component" value="Unassembled WGS sequence"/>
</dbReference>
<proteinExistence type="predicted"/>